<evidence type="ECO:0000256" key="5">
    <source>
        <dbReference type="ARBA" id="ARBA00022763"/>
    </source>
</evidence>
<dbReference type="GO" id="GO:0046872">
    <property type="term" value="F:metal ion binding"/>
    <property type="evidence" value="ECO:0007669"/>
    <property type="project" value="UniProtKB-KW"/>
</dbReference>
<evidence type="ECO:0000313" key="12">
    <source>
        <dbReference type="Proteomes" id="UP000262969"/>
    </source>
</evidence>
<keyword evidence="8" id="KW-0234">DNA repair</keyword>
<dbReference type="Gene3D" id="3.60.10.10">
    <property type="entry name" value="Endonuclease/exonuclease/phosphatase"/>
    <property type="match status" value="1"/>
</dbReference>
<dbReference type="InterPro" id="IPR005135">
    <property type="entry name" value="Endo/exonuclease/phosphatase"/>
</dbReference>
<comment type="cofactor">
    <cofactor evidence="2">
        <name>Mg(2+)</name>
        <dbReference type="ChEBI" id="CHEBI:18420"/>
    </cofactor>
</comment>
<organism evidence="11 12">
    <name type="scientific">Lachnoclostridium phytofermentans</name>
    <dbReference type="NCBI Taxonomy" id="66219"/>
    <lineage>
        <taxon>Bacteria</taxon>
        <taxon>Bacillati</taxon>
        <taxon>Bacillota</taxon>
        <taxon>Clostridia</taxon>
        <taxon>Lachnospirales</taxon>
        <taxon>Lachnospiraceae</taxon>
    </lineage>
</organism>
<evidence type="ECO:0000256" key="3">
    <source>
        <dbReference type="ARBA" id="ARBA00022722"/>
    </source>
</evidence>
<evidence type="ECO:0000256" key="7">
    <source>
        <dbReference type="ARBA" id="ARBA00022842"/>
    </source>
</evidence>
<dbReference type="PANTHER" id="PTHR15822">
    <property type="entry name" value="TRAF AND TNF RECEPTOR-ASSOCIATED PROTEIN"/>
    <property type="match status" value="1"/>
</dbReference>
<comment type="caution">
    <text evidence="11">The sequence shown here is derived from an EMBL/GenBank/DDBJ whole genome shotgun (WGS) entry which is preliminary data.</text>
</comment>
<evidence type="ECO:0000256" key="4">
    <source>
        <dbReference type="ARBA" id="ARBA00022723"/>
    </source>
</evidence>
<dbReference type="AlphaFoldDB" id="A0A3D2X356"/>
<dbReference type="InterPro" id="IPR051547">
    <property type="entry name" value="TDP2-like"/>
</dbReference>
<reference evidence="11 12" key="1">
    <citation type="journal article" date="2018" name="Nat. Biotechnol.">
        <title>A standardized bacterial taxonomy based on genome phylogeny substantially revises the tree of life.</title>
        <authorList>
            <person name="Parks D.H."/>
            <person name="Chuvochina M."/>
            <person name="Waite D.W."/>
            <person name="Rinke C."/>
            <person name="Skarshewski A."/>
            <person name="Chaumeil P.A."/>
            <person name="Hugenholtz P."/>
        </authorList>
    </citation>
    <scope>NUCLEOTIDE SEQUENCE [LARGE SCALE GENOMIC DNA]</scope>
    <source>
        <strain evidence="11">UBA11728</strain>
    </source>
</reference>
<evidence type="ECO:0000256" key="8">
    <source>
        <dbReference type="ARBA" id="ARBA00023204"/>
    </source>
</evidence>
<keyword evidence="9" id="KW-1133">Transmembrane helix</keyword>
<evidence type="ECO:0000256" key="9">
    <source>
        <dbReference type="SAM" id="Phobius"/>
    </source>
</evidence>
<dbReference type="EMBL" id="DPVV01000141">
    <property type="protein sequence ID" value="HCL01571.1"/>
    <property type="molecule type" value="Genomic_DNA"/>
</dbReference>
<gene>
    <name evidence="11" type="ORF">DHW61_04015</name>
</gene>
<keyword evidence="5" id="KW-0227">DNA damage</keyword>
<keyword evidence="7" id="KW-0460">Magnesium</keyword>
<dbReference type="Proteomes" id="UP000262969">
    <property type="component" value="Unassembled WGS sequence"/>
</dbReference>
<evidence type="ECO:0000256" key="1">
    <source>
        <dbReference type="ARBA" id="ARBA00001936"/>
    </source>
</evidence>
<dbReference type="InterPro" id="IPR036691">
    <property type="entry name" value="Endo/exonu/phosph_ase_sf"/>
</dbReference>
<keyword evidence="9" id="KW-0812">Transmembrane</keyword>
<proteinExistence type="predicted"/>
<accession>A0A3D2X356</accession>
<protein>
    <submittedName>
        <fullName evidence="11">Nuclease</fullName>
    </submittedName>
</protein>
<dbReference type="GO" id="GO:0006281">
    <property type="term" value="P:DNA repair"/>
    <property type="evidence" value="ECO:0007669"/>
    <property type="project" value="UniProtKB-KW"/>
</dbReference>
<sequence length="367" mass="41472">MRIVRILKIAGIVLGIIFTVILSYVAYVFLTYHRIEDNQKLNVYTKGKAKKQDVTLDTEYSILTYNIGFGAYSSDYSFFMDGGKYSRAYNKQAAIDNINGSIDVIKSKDTDFIFLQEVDLKATRSYGVNENEMILDAFDDISSAFAVNYDSPYLIYPILEPHGKTKSGMSTISKFPIIDSVRRSLPIDTSVYKLIDLDRCYTISRIMVENGKYLCLYNVHLSAYTKDESIVNNQIKMLSEDIKSDLEAGNYIICGGDFNQDLLGDSPSIFHTPVMEENWAKPFPSNLLPSGIMVAYDILSEELRGMLAPSCRNADTPYNKETSFVTMVDGFLISDNVELNSIETIDNGFLYSDHNPVMMKFQLKPVK</sequence>
<dbReference type="PANTHER" id="PTHR15822:SF4">
    <property type="entry name" value="TYROSYL-DNA PHOSPHODIESTERASE 2"/>
    <property type="match status" value="1"/>
</dbReference>
<evidence type="ECO:0000313" key="11">
    <source>
        <dbReference type="EMBL" id="HCL01571.1"/>
    </source>
</evidence>
<evidence type="ECO:0000259" key="10">
    <source>
        <dbReference type="Pfam" id="PF03372"/>
    </source>
</evidence>
<feature type="domain" description="Endonuclease/exonuclease/phosphatase" evidence="10">
    <location>
        <begin position="97"/>
        <end position="261"/>
    </location>
</feature>
<keyword evidence="9" id="KW-0472">Membrane</keyword>
<dbReference type="Pfam" id="PF03372">
    <property type="entry name" value="Exo_endo_phos"/>
    <property type="match status" value="1"/>
</dbReference>
<name>A0A3D2X356_9FIRM</name>
<keyword evidence="3" id="KW-0540">Nuclease</keyword>
<comment type="cofactor">
    <cofactor evidence="1">
        <name>Mn(2+)</name>
        <dbReference type="ChEBI" id="CHEBI:29035"/>
    </cofactor>
</comment>
<dbReference type="GO" id="GO:0004518">
    <property type="term" value="F:nuclease activity"/>
    <property type="evidence" value="ECO:0007669"/>
    <property type="project" value="UniProtKB-KW"/>
</dbReference>
<evidence type="ECO:0000256" key="6">
    <source>
        <dbReference type="ARBA" id="ARBA00022801"/>
    </source>
</evidence>
<feature type="transmembrane region" description="Helical" evidence="9">
    <location>
        <begin position="12"/>
        <end position="32"/>
    </location>
</feature>
<keyword evidence="4" id="KW-0479">Metal-binding</keyword>
<dbReference type="GO" id="GO:0016787">
    <property type="term" value="F:hydrolase activity"/>
    <property type="evidence" value="ECO:0007669"/>
    <property type="project" value="UniProtKB-KW"/>
</dbReference>
<keyword evidence="6" id="KW-0378">Hydrolase</keyword>
<evidence type="ECO:0000256" key="2">
    <source>
        <dbReference type="ARBA" id="ARBA00001946"/>
    </source>
</evidence>
<dbReference type="SUPFAM" id="SSF56219">
    <property type="entry name" value="DNase I-like"/>
    <property type="match status" value="1"/>
</dbReference>